<feature type="region of interest" description="Disordered" evidence="6">
    <location>
        <begin position="1"/>
        <end position="31"/>
    </location>
</feature>
<protein>
    <submittedName>
        <fullName evidence="9">SNARE associated Golgi protein</fullName>
    </submittedName>
</protein>
<organism evidence="9 10">
    <name type="scientific">Nannochloropsis gaditana</name>
    <dbReference type="NCBI Taxonomy" id="72520"/>
    <lineage>
        <taxon>Eukaryota</taxon>
        <taxon>Sar</taxon>
        <taxon>Stramenopiles</taxon>
        <taxon>Ochrophyta</taxon>
        <taxon>Eustigmatophyceae</taxon>
        <taxon>Eustigmatales</taxon>
        <taxon>Monodopsidaceae</taxon>
        <taxon>Nannochloropsis</taxon>
    </lineage>
</organism>
<comment type="subcellular location">
    <subcellularLocation>
        <location evidence="1">Cell membrane</location>
        <topology evidence="1">Multi-pass membrane protein</topology>
    </subcellularLocation>
</comment>
<accession>W7TSR1</accession>
<dbReference type="OrthoDB" id="166803at2759"/>
<evidence type="ECO:0000313" key="10">
    <source>
        <dbReference type="Proteomes" id="UP000019335"/>
    </source>
</evidence>
<feature type="transmembrane region" description="Helical" evidence="7">
    <location>
        <begin position="96"/>
        <end position="124"/>
    </location>
</feature>
<evidence type="ECO:0000256" key="1">
    <source>
        <dbReference type="ARBA" id="ARBA00004651"/>
    </source>
</evidence>
<evidence type="ECO:0000313" key="9">
    <source>
        <dbReference type="EMBL" id="EWM23566.1"/>
    </source>
</evidence>
<dbReference type="Pfam" id="PF09335">
    <property type="entry name" value="VTT_dom"/>
    <property type="match status" value="1"/>
</dbReference>
<feature type="transmembrane region" description="Helical" evidence="7">
    <location>
        <begin position="54"/>
        <end position="72"/>
    </location>
</feature>
<dbReference type="Proteomes" id="UP000019335">
    <property type="component" value="Chromosome 16"/>
</dbReference>
<feature type="transmembrane region" description="Helical" evidence="7">
    <location>
        <begin position="136"/>
        <end position="160"/>
    </location>
</feature>
<keyword evidence="3 7" id="KW-0812">Transmembrane</keyword>
<evidence type="ECO:0000259" key="8">
    <source>
        <dbReference type="Pfam" id="PF09335"/>
    </source>
</evidence>
<feature type="transmembrane region" description="Helical" evidence="7">
    <location>
        <begin position="258"/>
        <end position="279"/>
    </location>
</feature>
<keyword evidence="2" id="KW-1003">Cell membrane</keyword>
<evidence type="ECO:0000256" key="5">
    <source>
        <dbReference type="ARBA" id="ARBA00023136"/>
    </source>
</evidence>
<comment type="caution">
    <text evidence="9">The sequence shown here is derived from an EMBL/GenBank/DDBJ whole genome shotgun (WGS) entry which is preliminary data.</text>
</comment>
<feature type="transmembrane region" description="Helical" evidence="7">
    <location>
        <begin position="218"/>
        <end position="238"/>
    </location>
</feature>
<reference evidence="9 10" key="1">
    <citation type="journal article" date="2014" name="Mol. Plant">
        <title>Chromosome Scale Genome Assembly and Transcriptome Profiling of Nannochloropsis gaditana in Nitrogen Depletion.</title>
        <authorList>
            <person name="Corteggiani Carpinelli E."/>
            <person name="Telatin A."/>
            <person name="Vitulo N."/>
            <person name="Forcato C."/>
            <person name="D'Angelo M."/>
            <person name="Schiavon R."/>
            <person name="Vezzi A."/>
            <person name="Giacometti G.M."/>
            <person name="Morosinotto T."/>
            <person name="Valle G."/>
        </authorList>
    </citation>
    <scope>NUCLEOTIDE SEQUENCE [LARGE SCALE GENOMIC DNA]</scope>
    <source>
        <strain evidence="9 10">B-31</strain>
    </source>
</reference>
<dbReference type="GO" id="GO:0005886">
    <property type="term" value="C:plasma membrane"/>
    <property type="evidence" value="ECO:0007669"/>
    <property type="project" value="UniProtKB-SubCell"/>
</dbReference>
<dbReference type="PANTHER" id="PTHR12677:SF59">
    <property type="entry name" value="GOLGI APPARATUS MEMBRANE PROTEIN TVP38-RELATED"/>
    <property type="match status" value="1"/>
</dbReference>
<dbReference type="EMBL" id="AZIL01001568">
    <property type="protein sequence ID" value="EWM23566.1"/>
    <property type="molecule type" value="Genomic_DNA"/>
</dbReference>
<feature type="domain" description="VTT" evidence="8">
    <location>
        <begin position="111"/>
        <end position="237"/>
    </location>
</feature>
<evidence type="ECO:0000256" key="2">
    <source>
        <dbReference type="ARBA" id="ARBA00022475"/>
    </source>
</evidence>
<evidence type="ECO:0000256" key="4">
    <source>
        <dbReference type="ARBA" id="ARBA00022989"/>
    </source>
</evidence>
<evidence type="ECO:0000256" key="6">
    <source>
        <dbReference type="SAM" id="MobiDB-lite"/>
    </source>
</evidence>
<keyword evidence="10" id="KW-1185">Reference proteome</keyword>
<dbReference type="InterPro" id="IPR032816">
    <property type="entry name" value="VTT_dom"/>
</dbReference>
<dbReference type="AlphaFoldDB" id="W7TSR1"/>
<evidence type="ECO:0000256" key="7">
    <source>
        <dbReference type="SAM" id="Phobius"/>
    </source>
</evidence>
<name>W7TSR1_9STRA</name>
<dbReference type="InterPro" id="IPR015414">
    <property type="entry name" value="TMEM64"/>
</dbReference>
<feature type="region of interest" description="Disordered" evidence="6">
    <location>
        <begin position="286"/>
        <end position="330"/>
    </location>
</feature>
<dbReference type="PANTHER" id="PTHR12677">
    <property type="entry name" value="GOLGI APPARATUS MEMBRANE PROTEIN TVP38-RELATED"/>
    <property type="match status" value="1"/>
</dbReference>
<keyword evidence="4 7" id="KW-1133">Transmembrane helix</keyword>
<sequence>MNPPRVSSPPSPPPCEETPFAHSPPRSQIDRPESIAYTPHAWCCRRRCHLQGGILVLWLVVVILIAVDYSPAGHRHVARVLSTFLEWVGRHPLRGAMAFAAVYALSVVFFVPGAALTLGGGFLFGQALGVGPGTVFASLAVFVGASAGAVAAFSLGRWLLHETAQSTLNRYTILRALDASLHGHRGLKIVLLLRLSPLVPFTALNYMMSVTSVSLKTYTLGLVGMVPAVVAYSFLGTTAGGLTREAGGESSVERGVKIAMYVVGAVALVAAVGVLSRFAREELRKIQDEGEGARGEGRDVEGGGEGEVKEVGRGREEKQEVEREKEAEER</sequence>
<keyword evidence="5 7" id="KW-0472">Membrane</keyword>
<evidence type="ECO:0000256" key="3">
    <source>
        <dbReference type="ARBA" id="ARBA00022692"/>
    </source>
</evidence>
<gene>
    <name evidence="9" type="ORF">Naga_101424g2</name>
</gene>
<proteinExistence type="predicted"/>
<feature type="transmembrane region" description="Helical" evidence="7">
    <location>
        <begin position="187"/>
        <end position="206"/>
    </location>
</feature>
<feature type="compositionally biased region" description="Pro residues" evidence="6">
    <location>
        <begin position="1"/>
        <end position="16"/>
    </location>
</feature>